<dbReference type="Gene3D" id="3.30.1300.10">
    <property type="entry name" value="Pantoate-beta-alanine ligase, C-terminal domain"/>
    <property type="match status" value="1"/>
</dbReference>
<dbReference type="GO" id="GO:0005829">
    <property type="term" value="C:cytosol"/>
    <property type="evidence" value="ECO:0007669"/>
    <property type="project" value="TreeGrafter"/>
</dbReference>
<keyword evidence="6 8" id="KW-0067">ATP-binding</keyword>
<keyword evidence="5 8" id="KW-0547">Nucleotide-binding</keyword>
<evidence type="ECO:0000256" key="1">
    <source>
        <dbReference type="ARBA" id="ARBA00004990"/>
    </source>
</evidence>
<evidence type="ECO:0000313" key="10">
    <source>
        <dbReference type="EMBL" id="CAA9391382.1"/>
    </source>
</evidence>
<dbReference type="InterPro" id="IPR004821">
    <property type="entry name" value="Cyt_trans-like"/>
</dbReference>
<feature type="binding site" evidence="8">
    <location>
        <position position="58"/>
    </location>
    <ligand>
        <name>beta-alanine</name>
        <dbReference type="ChEBI" id="CHEBI:57966"/>
    </ligand>
</feature>
<sequence length="303" mass="32939">METCETVVAMWRLRASWPGRVALVPTMGALHAGHMALVAEARARAEHVVVSIFVNPTQFGDPKDLAAYPKTLEADRLMLEQAGVDALFLPPVAEMYPEGDETVVEVTRLSGLYHGAVRPGHFRGVSTVVLRLLNIVGPDVAMFGEKDYQQLAVIRRMVRDLFVPVEIVGVPTLREADGLAMSSRNVRLSPADRAAAVVLGRALDRAEAMVRDGSTLEEMVAAIRETVEAEPRASLRGLDVVDAESFRPVVRHLTGRAGIMISAEFGGVLLIDQREIDPPRPGTLPQPRDADTDTDAAPREETP</sequence>
<keyword evidence="4 8" id="KW-0566">Pantothenate biosynthesis</keyword>
<dbReference type="HAMAP" id="MF_00158">
    <property type="entry name" value="PanC"/>
    <property type="match status" value="1"/>
</dbReference>
<dbReference type="NCBIfam" id="TIGR00018">
    <property type="entry name" value="panC"/>
    <property type="match status" value="1"/>
</dbReference>
<dbReference type="InterPro" id="IPR003721">
    <property type="entry name" value="Pantoate_ligase"/>
</dbReference>
<gene>
    <name evidence="8" type="primary">panC</name>
    <name evidence="10" type="ORF">AVDCRST_MAG15-466</name>
</gene>
<dbReference type="InterPro" id="IPR014729">
    <property type="entry name" value="Rossmann-like_a/b/a_fold"/>
</dbReference>
<dbReference type="AlphaFoldDB" id="A0A6J4NTP6"/>
<comment type="subcellular location">
    <subcellularLocation>
        <location evidence="8">Cytoplasm</location>
    </subcellularLocation>
</comment>
<comment type="pathway">
    <text evidence="1 8">Cofactor biosynthesis; (R)-pantothenate biosynthesis; (R)-pantothenate from (R)-pantoate and beta-alanine: step 1/1.</text>
</comment>
<comment type="function">
    <text evidence="8">Catalyzes the condensation of pantoate with beta-alanine in an ATP-dependent reaction via a pantoyl-adenylate intermediate.</text>
</comment>
<dbReference type="UniPathway" id="UPA00028">
    <property type="reaction ID" value="UER00005"/>
</dbReference>
<evidence type="ECO:0000256" key="6">
    <source>
        <dbReference type="ARBA" id="ARBA00022840"/>
    </source>
</evidence>
<proteinExistence type="inferred from homology"/>
<feature type="binding site" evidence="8">
    <location>
        <begin position="181"/>
        <end position="184"/>
    </location>
    <ligand>
        <name>ATP</name>
        <dbReference type="ChEBI" id="CHEBI:30616"/>
    </ligand>
</feature>
<dbReference type="Gene3D" id="3.40.50.620">
    <property type="entry name" value="HUPs"/>
    <property type="match status" value="1"/>
</dbReference>
<dbReference type="EMBL" id="CADCUU010000069">
    <property type="protein sequence ID" value="CAA9391382.1"/>
    <property type="molecule type" value="Genomic_DNA"/>
</dbReference>
<protein>
    <recommendedName>
        <fullName evidence="8">Pantothenate synthetase</fullName>
        <shortName evidence="8">PS</shortName>
        <ecNumber evidence="8">6.3.2.1</ecNumber>
    </recommendedName>
    <alternativeName>
        <fullName evidence="8">Pantoate--beta-alanine ligase</fullName>
    </alternativeName>
    <alternativeName>
        <fullName evidence="8">Pantoate-activating enzyme</fullName>
    </alternativeName>
</protein>
<feature type="binding site" evidence="8">
    <location>
        <position position="173"/>
    </location>
    <ligand>
        <name>ATP</name>
        <dbReference type="ChEBI" id="CHEBI:30616"/>
    </ligand>
</feature>
<name>A0A6J4NTP6_9RHOB</name>
<dbReference type="SUPFAM" id="SSF52374">
    <property type="entry name" value="Nucleotidylyl transferase"/>
    <property type="match status" value="1"/>
</dbReference>
<dbReference type="NCBIfam" id="TIGR00125">
    <property type="entry name" value="cyt_tran_rel"/>
    <property type="match status" value="1"/>
</dbReference>
<dbReference type="CDD" id="cd00560">
    <property type="entry name" value="PanC"/>
    <property type="match status" value="1"/>
</dbReference>
<reference evidence="10" key="1">
    <citation type="submission" date="2020-02" db="EMBL/GenBank/DDBJ databases">
        <authorList>
            <person name="Meier V. D."/>
        </authorList>
    </citation>
    <scope>NUCLEOTIDE SEQUENCE</scope>
    <source>
        <strain evidence="10">AVDCRST_MAG15</strain>
    </source>
</reference>
<feature type="binding site" evidence="8">
    <location>
        <position position="58"/>
    </location>
    <ligand>
        <name>(R)-pantoate</name>
        <dbReference type="ChEBI" id="CHEBI:15980"/>
    </ligand>
</feature>
<feature type="region of interest" description="Disordered" evidence="9">
    <location>
        <begin position="274"/>
        <end position="303"/>
    </location>
</feature>
<dbReference type="GO" id="GO:0015940">
    <property type="term" value="P:pantothenate biosynthetic process"/>
    <property type="evidence" value="ECO:0007669"/>
    <property type="project" value="UniProtKB-UniRule"/>
</dbReference>
<dbReference type="Pfam" id="PF02569">
    <property type="entry name" value="Pantoate_ligase"/>
    <property type="match status" value="1"/>
</dbReference>
<feature type="active site" description="Proton donor" evidence="8">
    <location>
        <position position="34"/>
    </location>
</feature>
<evidence type="ECO:0000256" key="9">
    <source>
        <dbReference type="SAM" id="MobiDB-lite"/>
    </source>
</evidence>
<evidence type="ECO:0000256" key="7">
    <source>
        <dbReference type="ARBA" id="ARBA00048258"/>
    </source>
</evidence>
<comment type="similarity">
    <text evidence="2 8">Belongs to the pantothenate synthetase family.</text>
</comment>
<dbReference type="GO" id="GO:0004592">
    <property type="term" value="F:pantoate-beta-alanine ligase activity"/>
    <property type="evidence" value="ECO:0007669"/>
    <property type="project" value="UniProtKB-UniRule"/>
</dbReference>
<evidence type="ECO:0000256" key="2">
    <source>
        <dbReference type="ARBA" id="ARBA00009256"/>
    </source>
</evidence>
<feature type="compositionally biased region" description="Basic and acidic residues" evidence="9">
    <location>
        <begin position="288"/>
        <end position="303"/>
    </location>
</feature>
<feature type="binding site" evidence="8">
    <location>
        <begin position="27"/>
        <end position="34"/>
    </location>
    <ligand>
        <name>ATP</name>
        <dbReference type="ChEBI" id="CHEBI:30616"/>
    </ligand>
</feature>
<comment type="catalytic activity">
    <reaction evidence="7 8">
        <text>(R)-pantoate + beta-alanine + ATP = (R)-pantothenate + AMP + diphosphate + H(+)</text>
        <dbReference type="Rhea" id="RHEA:10912"/>
        <dbReference type="ChEBI" id="CHEBI:15378"/>
        <dbReference type="ChEBI" id="CHEBI:15980"/>
        <dbReference type="ChEBI" id="CHEBI:29032"/>
        <dbReference type="ChEBI" id="CHEBI:30616"/>
        <dbReference type="ChEBI" id="CHEBI:33019"/>
        <dbReference type="ChEBI" id="CHEBI:57966"/>
        <dbReference type="ChEBI" id="CHEBI:456215"/>
        <dbReference type="EC" id="6.3.2.1"/>
    </reaction>
</comment>
<keyword evidence="3 8" id="KW-0436">Ligase</keyword>
<evidence type="ECO:0000256" key="4">
    <source>
        <dbReference type="ARBA" id="ARBA00022655"/>
    </source>
</evidence>
<comment type="subunit">
    <text evidence="8">Homodimer.</text>
</comment>
<feature type="binding site" evidence="8">
    <location>
        <begin position="144"/>
        <end position="147"/>
    </location>
    <ligand>
        <name>ATP</name>
        <dbReference type="ChEBI" id="CHEBI:30616"/>
    </ligand>
</feature>
<evidence type="ECO:0000256" key="8">
    <source>
        <dbReference type="HAMAP-Rule" id="MF_00158"/>
    </source>
</evidence>
<dbReference type="EC" id="6.3.2.1" evidence="8"/>
<feature type="binding site" evidence="8">
    <location>
        <position position="150"/>
    </location>
    <ligand>
        <name>(R)-pantoate</name>
        <dbReference type="ChEBI" id="CHEBI:15980"/>
    </ligand>
</feature>
<dbReference type="GO" id="GO:0005524">
    <property type="term" value="F:ATP binding"/>
    <property type="evidence" value="ECO:0007669"/>
    <property type="project" value="UniProtKB-KW"/>
</dbReference>
<evidence type="ECO:0000256" key="5">
    <source>
        <dbReference type="ARBA" id="ARBA00022741"/>
    </source>
</evidence>
<organism evidence="10">
    <name type="scientific">uncultured Rubellimicrobium sp</name>
    <dbReference type="NCBI Taxonomy" id="543078"/>
    <lineage>
        <taxon>Bacteria</taxon>
        <taxon>Pseudomonadati</taxon>
        <taxon>Pseudomonadota</taxon>
        <taxon>Alphaproteobacteria</taxon>
        <taxon>Rhodobacterales</taxon>
        <taxon>Roseobacteraceae</taxon>
        <taxon>Rubellimicrobium</taxon>
        <taxon>environmental samples</taxon>
    </lineage>
</organism>
<dbReference type="PANTHER" id="PTHR21299:SF1">
    <property type="entry name" value="PANTOATE--BETA-ALANINE LIGASE"/>
    <property type="match status" value="1"/>
</dbReference>
<dbReference type="PANTHER" id="PTHR21299">
    <property type="entry name" value="CYTIDYLATE KINASE/PANTOATE-BETA-ALANINE LIGASE"/>
    <property type="match status" value="1"/>
</dbReference>
<keyword evidence="8" id="KW-0963">Cytoplasm</keyword>
<dbReference type="InterPro" id="IPR042176">
    <property type="entry name" value="Pantoate_ligase_C"/>
</dbReference>
<comment type="miscellaneous">
    <text evidence="8">The reaction proceeds by a bi uni uni bi ping pong mechanism.</text>
</comment>
<accession>A0A6J4NTP6</accession>
<evidence type="ECO:0000256" key="3">
    <source>
        <dbReference type="ARBA" id="ARBA00022598"/>
    </source>
</evidence>